<gene>
    <name evidence="3" type="ORF">ACFP1G_10000</name>
</gene>
<feature type="domain" description="Prepilin peptidase A24 N-terminal" evidence="2">
    <location>
        <begin position="7"/>
        <end position="85"/>
    </location>
</feature>
<proteinExistence type="predicted"/>
<keyword evidence="1" id="KW-0812">Transmembrane</keyword>
<dbReference type="RefSeq" id="WP_125692384.1">
    <property type="nucleotide sequence ID" value="NZ_JBHSSK010000024.1"/>
</dbReference>
<comment type="caution">
    <text evidence="3">The sequence shown here is derived from an EMBL/GenBank/DDBJ whole genome shotgun (WGS) entry which is preliminary data.</text>
</comment>
<feature type="transmembrane region" description="Helical" evidence="1">
    <location>
        <begin position="80"/>
        <end position="105"/>
    </location>
</feature>
<protein>
    <submittedName>
        <fullName evidence="3">Prepilin peptidase</fullName>
        <ecNumber evidence="3">3.4.23.-</ecNumber>
    </submittedName>
</protein>
<dbReference type="EMBL" id="JBHSSK010000024">
    <property type="protein sequence ID" value="MFC6207801.1"/>
    <property type="molecule type" value="Genomic_DNA"/>
</dbReference>
<name>A0ABW1STI2_9LACO</name>
<dbReference type="InterPro" id="IPR010627">
    <property type="entry name" value="Prepilin_pept_A24_N"/>
</dbReference>
<keyword evidence="3" id="KW-0378">Hydrolase</keyword>
<feature type="transmembrane region" description="Helical" evidence="1">
    <location>
        <begin position="117"/>
        <end position="148"/>
    </location>
</feature>
<sequence>MTLILFVYGACLGSFLVAMADRYVTGESPFFPPSHCATCSTRLVPWQMVPILSYLVLRGRCAYCQANIMPTTLFVEGVTAILLTTWTPTFTLPLLWLSLWTFAALCDTQTQTFPGWLSWAALGISLISQPWSIILLATSLFGLIRWLWPHWIHPWIGDGDLEMMLGYWLLFGSLSLVHWVLLACGLALLTVRAHVKFAFLPYLMASALAWWLWP</sequence>
<feature type="transmembrane region" description="Helical" evidence="1">
    <location>
        <begin position="168"/>
        <end position="190"/>
    </location>
</feature>
<dbReference type="PANTHER" id="PTHR30487">
    <property type="entry name" value="TYPE 4 PREPILIN-LIKE PROTEINS LEADER PEPTIDE-PROCESSING ENZYME"/>
    <property type="match status" value="1"/>
</dbReference>
<accession>A0ABW1STI2</accession>
<evidence type="ECO:0000313" key="4">
    <source>
        <dbReference type="Proteomes" id="UP001596254"/>
    </source>
</evidence>
<evidence type="ECO:0000259" key="2">
    <source>
        <dbReference type="Pfam" id="PF06750"/>
    </source>
</evidence>
<dbReference type="GO" id="GO:0016787">
    <property type="term" value="F:hydrolase activity"/>
    <property type="evidence" value="ECO:0007669"/>
    <property type="project" value="UniProtKB-KW"/>
</dbReference>
<organism evidence="3 4">
    <name type="scientific">Levilactobacillus tongjiangensis</name>
    <dbReference type="NCBI Taxonomy" id="2486023"/>
    <lineage>
        <taxon>Bacteria</taxon>
        <taxon>Bacillati</taxon>
        <taxon>Bacillota</taxon>
        <taxon>Bacilli</taxon>
        <taxon>Lactobacillales</taxon>
        <taxon>Lactobacillaceae</taxon>
        <taxon>Levilactobacillus</taxon>
    </lineage>
</organism>
<keyword evidence="4" id="KW-1185">Reference proteome</keyword>
<keyword evidence="1" id="KW-0472">Membrane</keyword>
<evidence type="ECO:0000313" key="3">
    <source>
        <dbReference type="EMBL" id="MFC6207801.1"/>
    </source>
</evidence>
<dbReference type="Proteomes" id="UP001596254">
    <property type="component" value="Unassembled WGS sequence"/>
</dbReference>
<keyword evidence="1" id="KW-1133">Transmembrane helix</keyword>
<dbReference type="Pfam" id="PF06750">
    <property type="entry name" value="A24_N_bact"/>
    <property type="match status" value="1"/>
</dbReference>
<evidence type="ECO:0000256" key="1">
    <source>
        <dbReference type="SAM" id="Phobius"/>
    </source>
</evidence>
<dbReference type="EC" id="3.4.23.-" evidence="3"/>
<reference evidence="4" key="1">
    <citation type="journal article" date="2019" name="Int. J. Syst. Evol. Microbiol.">
        <title>The Global Catalogue of Microorganisms (GCM) 10K type strain sequencing project: providing services to taxonomists for standard genome sequencing and annotation.</title>
        <authorList>
            <consortium name="The Broad Institute Genomics Platform"/>
            <consortium name="The Broad Institute Genome Sequencing Center for Infectious Disease"/>
            <person name="Wu L."/>
            <person name="Ma J."/>
        </authorList>
    </citation>
    <scope>NUCLEOTIDE SEQUENCE [LARGE SCALE GENOMIC DNA]</scope>
    <source>
        <strain evidence="4">CCM 8905</strain>
    </source>
</reference>
<feature type="transmembrane region" description="Helical" evidence="1">
    <location>
        <begin position="197"/>
        <end position="213"/>
    </location>
</feature>
<dbReference type="PANTHER" id="PTHR30487:SF0">
    <property type="entry name" value="PREPILIN LEADER PEPTIDASE_N-METHYLTRANSFERASE-RELATED"/>
    <property type="match status" value="1"/>
</dbReference>
<dbReference type="InterPro" id="IPR050882">
    <property type="entry name" value="Prepilin_peptidase/N-MTase"/>
</dbReference>